<dbReference type="RefSeq" id="WP_109723895.1">
    <property type="nucleotide sequence ID" value="NZ_MSZV01000089.1"/>
</dbReference>
<keyword evidence="3" id="KW-1185">Reference proteome</keyword>
<dbReference type="OrthoDB" id="5955722at2"/>
<keyword evidence="1" id="KW-0472">Membrane</keyword>
<name>A0A316HZY8_9GAMM</name>
<evidence type="ECO:0000313" key="3">
    <source>
        <dbReference type="Proteomes" id="UP000245812"/>
    </source>
</evidence>
<dbReference type="AlphaFoldDB" id="A0A316HZY8"/>
<dbReference type="EMBL" id="QGHC01000008">
    <property type="protein sequence ID" value="PWK85763.1"/>
    <property type="molecule type" value="Genomic_DNA"/>
</dbReference>
<organism evidence="2 3">
    <name type="scientific">Fulvimonas soli</name>
    <dbReference type="NCBI Taxonomy" id="155197"/>
    <lineage>
        <taxon>Bacteria</taxon>
        <taxon>Pseudomonadati</taxon>
        <taxon>Pseudomonadota</taxon>
        <taxon>Gammaproteobacteria</taxon>
        <taxon>Lysobacterales</taxon>
        <taxon>Rhodanobacteraceae</taxon>
        <taxon>Fulvimonas</taxon>
    </lineage>
</organism>
<keyword evidence="1" id="KW-0812">Transmembrane</keyword>
<keyword evidence="1" id="KW-1133">Transmembrane helix</keyword>
<sequence>MSAWYPWIVLLHLSCAIVFVGAAAFEVLVLESLHRHFDAAAMRRIEDAVMARVRRFMPAVVLLLFLSGGLLFRLRCGGLACLGTRFGQLLLLKVLLAFGVLGVFLSAMRAMRRGRMNLCRFRHTHRVVLALMAGIVFLAKTMFYL</sequence>
<evidence type="ECO:0000313" key="2">
    <source>
        <dbReference type="EMBL" id="PWK85763.1"/>
    </source>
</evidence>
<reference evidence="2 3" key="1">
    <citation type="submission" date="2018-05" db="EMBL/GenBank/DDBJ databases">
        <title>Genomic Encyclopedia of Type Strains, Phase IV (KMG-IV): sequencing the most valuable type-strain genomes for metagenomic binning, comparative biology and taxonomic classification.</title>
        <authorList>
            <person name="Goeker M."/>
        </authorList>
    </citation>
    <scope>NUCLEOTIDE SEQUENCE [LARGE SCALE GENOMIC DNA]</scope>
    <source>
        <strain evidence="2 3">DSM 14263</strain>
    </source>
</reference>
<dbReference type="Proteomes" id="UP000245812">
    <property type="component" value="Unassembled WGS sequence"/>
</dbReference>
<protein>
    <recommendedName>
        <fullName evidence="4">Copper resistance protein D</fullName>
    </recommendedName>
</protein>
<gene>
    <name evidence="2" type="ORF">C7456_10858</name>
</gene>
<dbReference type="InterPro" id="IPR007418">
    <property type="entry name" value="DUF474"/>
</dbReference>
<accession>A0A316HZY8</accession>
<comment type="caution">
    <text evidence="2">The sequence shown here is derived from an EMBL/GenBank/DDBJ whole genome shotgun (WGS) entry which is preliminary data.</text>
</comment>
<feature type="transmembrane region" description="Helical" evidence="1">
    <location>
        <begin position="127"/>
        <end position="144"/>
    </location>
</feature>
<feature type="transmembrane region" description="Helical" evidence="1">
    <location>
        <begin position="6"/>
        <end position="34"/>
    </location>
</feature>
<feature type="transmembrane region" description="Helical" evidence="1">
    <location>
        <begin position="55"/>
        <end position="74"/>
    </location>
</feature>
<dbReference type="PIRSF" id="PIRSF015875">
    <property type="entry name" value="UCP015875"/>
    <property type="match status" value="1"/>
</dbReference>
<evidence type="ECO:0000256" key="1">
    <source>
        <dbReference type="SAM" id="Phobius"/>
    </source>
</evidence>
<feature type="transmembrane region" description="Helical" evidence="1">
    <location>
        <begin position="86"/>
        <end position="107"/>
    </location>
</feature>
<evidence type="ECO:0008006" key="4">
    <source>
        <dbReference type="Google" id="ProtNLM"/>
    </source>
</evidence>
<proteinExistence type="predicted"/>